<proteinExistence type="inferred from homology"/>
<evidence type="ECO:0000256" key="6">
    <source>
        <dbReference type="ARBA" id="ARBA00023154"/>
    </source>
</evidence>
<dbReference type="GO" id="GO:0008837">
    <property type="term" value="F:diaminopimelate epimerase activity"/>
    <property type="evidence" value="ECO:0007669"/>
    <property type="project" value="UniProtKB-UniRule"/>
</dbReference>
<keyword evidence="5 9" id="KW-0028">Amino-acid biosynthesis</keyword>
<feature type="binding site" evidence="9">
    <location>
        <position position="11"/>
    </location>
    <ligand>
        <name>substrate</name>
    </ligand>
</feature>
<dbReference type="HAMAP" id="MF_00197">
    <property type="entry name" value="DAP_epimerase"/>
    <property type="match status" value="1"/>
</dbReference>
<comment type="pathway">
    <text evidence="1 9">Amino-acid biosynthesis; L-lysine biosynthesis via DAP pathway; DL-2,6-diaminopimelate from LL-2,6-diaminopimelate: step 1/1.</text>
</comment>
<dbReference type="PANTHER" id="PTHR31689">
    <property type="entry name" value="DIAMINOPIMELATE EPIMERASE, CHLOROPLASTIC"/>
    <property type="match status" value="1"/>
</dbReference>
<feature type="binding site" evidence="9">
    <location>
        <position position="199"/>
    </location>
    <ligand>
        <name>substrate</name>
    </ligand>
</feature>
<feature type="binding site" evidence="9">
    <location>
        <begin position="74"/>
        <end position="75"/>
    </location>
    <ligand>
        <name>substrate</name>
    </ligand>
</feature>
<feature type="active site" description="Proton acceptor" evidence="9">
    <location>
        <position position="226"/>
    </location>
</feature>
<dbReference type="GO" id="GO:0005829">
    <property type="term" value="C:cytosol"/>
    <property type="evidence" value="ECO:0007669"/>
    <property type="project" value="TreeGrafter"/>
</dbReference>
<dbReference type="Proteomes" id="UP000245998">
    <property type="component" value="Unassembled WGS sequence"/>
</dbReference>
<keyword evidence="4 9" id="KW-0963">Cytoplasm</keyword>
<feature type="binding site" evidence="9">
    <location>
        <begin position="227"/>
        <end position="228"/>
    </location>
    <ligand>
        <name>substrate</name>
    </ligand>
</feature>
<evidence type="ECO:0000256" key="1">
    <source>
        <dbReference type="ARBA" id="ARBA00005196"/>
    </source>
</evidence>
<evidence type="ECO:0000256" key="9">
    <source>
        <dbReference type="HAMAP-Rule" id="MF_00197"/>
    </source>
</evidence>
<keyword evidence="7 9" id="KW-0413">Isomerase</keyword>
<dbReference type="UniPathway" id="UPA00034">
    <property type="reaction ID" value="UER00025"/>
</dbReference>
<evidence type="ECO:0000256" key="8">
    <source>
        <dbReference type="ARBA" id="ARBA00051712"/>
    </source>
</evidence>
<dbReference type="Gene3D" id="3.10.310.10">
    <property type="entry name" value="Diaminopimelate Epimerase, Chain A, domain 1"/>
    <property type="match status" value="2"/>
</dbReference>
<organism evidence="11 12">
    <name type="scientific">Pueribacillus theae</name>
    <dbReference type="NCBI Taxonomy" id="2171751"/>
    <lineage>
        <taxon>Bacteria</taxon>
        <taxon>Bacillati</taxon>
        <taxon>Bacillota</taxon>
        <taxon>Bacilli</taxon>
        <taxon>Bacillales</taxon>
        <taxon>Bacillaceae</taxon>
        <taxon>Pueribacillus</taxon>
    </lineage>
</organism>
<evidence type="ECO:0000256" key="7">
    <source>
        <dbReference type="ARBA" id="ARBA00023235"/>
    </source>
</evidence>
<name>A0A2U1K6X4_9BACI</name>
<dbReference type="SUPFAM" id="SSF54506">
    <property type="entry name" value="Diaminopimelate epimerase-like"/>
    <property type="match status" value="2"/>
</dbReference>
<dbReference type="AlphaFoldDB" id="A0A2U1K6X4"/>
<evidence type="ECO:0000256" key="2">
    <source>
        <dbReference type="ARBA" id="ARBA00010219"/>
    </source>
</evidence>
<comment type="subcellular location">
    <subcellularLocation>
        <location evidence="9">Cytoplasm</location>
    </subcellularLocation>
</comment>
<feature type="active site" evidence="10">
    <location>
        <position position="73"/>
    </location>
</feature>
<comment type="caution">
    <text evidence="11">The sequence shown here is derived from an EMBL/GenBank/DDBJ whole genome shotgun (WGS) entry which is preliminary data.</text>
</comment>
<dbReference type="InterPro" id="IPR001653">
    <property type="entry name" value="DAP_epimerase_DapF"/>
</dbReference>
<evidence type="ECO:0000256" key="3">
    <source>
        <dbReference type="ARBA" id="ARBA00013080"/>
    </source>
</evidence>
<feature type="binding site" evidence="9">
    <location>
        <position position="166"/>
    </location>
    <ligand>
        <name>substrate</name>
    </ligand>
</feature>
<protein>
    <recommendedName>
        <fullName evidence="3 9">Diaminopimelate epimerase</fullName>
        <shortName evidence="9">DAP epimerase</shortName>
        <ecNumber evidence="3 9">5.1.1.7</ecNumber>
    </recommendedName>
    <alternativeName>
        <fullName evidence="9">PLP-independent amino acid racemase</fullName>
    </alternativeName>
</protein>
<comment type="caution">
    <text evidence="9">Lacks conserved residue(s) required for the propagation of feature annotation.</text>
</comment>
<keyword evidence="6 9" id="KW-0457">Lysine biosynthesis</keyword>
<reference evidence="11 12" key="1">
    <citation type="submission" date="2018-04" db="EMBL/GenBank/DDBJ databases">
        <title>Camelliibacillus theae gen. nov., sp. nov., isolated from Pu'er tea.</title>
        <authorList>
            <person name="Niu L."/>
        </authorList>
    </citation>
    <scope>NUCLEOTIDE SEQUENCE [LARGE SCALE GENOMIC DNA]</scope>
    <source>
        <strain evidence="11 12">T8</strain>
    </source>
</reference>
<dbReference type="Pfam" id="PF01678">
    <property type="entry name" value="DAP_epimerase"/>
    <property type="match status" value="2"/>
</dbReference>
<dbReference type="PANTHER" id="PTHR31689:SF0">
    <property type="entry name" value="DIAMINOPIMELATE EPIMERASE"/>
    <property type="match status" value="1"/>
</dbReference>
<evidence type="ECO:0000256" key="10">
    <source>
        <dbReference type="PROSITE-ProRule" id="PRU10125"/>
    </source>
</evidence>
<feature type="binding site" evidence="9">
    <location>
        <begin position="217"/>
        <end position="218"/>
    </location>
    <ligand>
        <name>substrate</name>
    </ligand>
</feature>
<dbReference type="EMBL" id="QCZG01000002">
    <property type="protein sequence ID" value="PWA13142.1"/>
    <property type="molecule type" value="Genomic_DNA"/>
</dbReference>
<accession>A0A2U1K6X4</accession>
<evidence type="ECO:0000313" key="12">
    <source>
        <dbReference type="Proteomes" id="UP000245998"/>
    </source>
</evidence>
<feature type="binding site" evidence="9">
    <location>
        <position position="64"/>
    </location>
    <ligand>
        <name>substrate</name>
    </ligand>
</feature>
<comment type="similarity">
    <text evidence="2 9">Belongs to the diaminopimelate epimerase family.</text>
</comment>
<comment type="subunit">
    <text evidence="9">Homodimer.</text>
</comment>
<feature type="site" description="Could be important to modulate the pK values of the two catalytic cysteine residues" evidence="9">
    <location>
        <position position="217"/>
    </location>
</feature>
<comment type="function">
    <text evidence="9">Catalyzes the stereoinversion of LL-2,6-diaminopimelate (L,L-DAP) to meso-diaminopimelate (meso-DAP), a precursor of L-lysine and an essential component of the bacterial peptidoglycan.</text>
</comment>
<evidence type="ECO:0000256" key="4">
    <source>
        <dbReference type="ARBA" id="ARBA00022490"/>
    </source>
</evidence>
<sequence length="293" mass="32591">MLFTKMHGLGNKYVFFNLLNNPLDNHDLSELARSVSDVNYGIGSDGMILICPSDKADFRMRIFNADGSEGKNCGNGLRCTAKYLYDNGYSESSQFTIETLGEIVEVEVELETNHKSTVRSVKVDMGEPKLQKADLPMEGDPFSSTINEPVIIENQEFHMTCLSMGNPHAILFVDDVKKFPLERWGPKIEHATLFPERVNVGIVHVLNEQEIDYRVWERGSGLTMACGTGACAAVVAAALNNRLKRELPITVHLPGGDLTILWDANNHVWKSGPAEYICHGELAIETCQTLFSR</sequence>
<dbReference type="NCBIfam" id="TIGR00652">
    <property type="entry name" value="DapF"/>
    <property type="match status" value="1"/>
</dbReference>
<dbReference type="GO" id="GO:0009089">
    <property type="term" value="P:lysine biosynthetic process via diaminopimelate"/>
    <property type="evidence" value="ECO:0007669"/>
    <property type="project" value="UniProtKB-UniRule"/>
</dbReference>
<dbReference type="FunFam" id="3.10.310.10:FF:000004">
    <property type="entry name" value="Diaminopimelate epimerase"/>
    <property type="match status" value="1"/>
</dbReference>
<feature type="active site" description="Proton donor" evidence="9">
    <location>
        <position position="73"/>
    </location>
</feature>
<evidence type="ECO:0000256" key="5">
    <source>
        <dbReference type="ARBA" id="ARBA00022605"/>
    </source>
</evidence>
<gene>
    <name evidence="9" type="primary">dapF</name>
    <name evidence="11" type="ORF">DCC39_01415</name>
</gene>
<comment type="catalytic activity">
    <reaction evidence="8 9">
        <text>(2S,6S)-2,6-diaminopimelate = meso-2,6-diaminopimelate</text>
        <dbReference type="Rhea" id="RHEA:15393"/>
        <dbReference type="ChEBI" id="CHEBI:57609"/>
        <dbReference type="ChEBI" id="CHEBI:57791"/>
        <dbReference type="EC" id="5.1.1.7"/>
    </reaction>
</comment>
<keyword evidence="12" id="KW-1185">Reference proteome</keyword>
<dbReference type="EC" id="5.1.1.7" evidence="3 9"/>
<dbReference type="InterPro" id="IPR018510">
    <property type="entry name" value="DAP_epimerase_AS"/>
</dbReference>
<evidence type="ECO:0000313" key="11">
    <source>
        <dbReference type="EMBL" id="PWA13142.1"/>
    </source>
</evidence>
<feature type="site" description="Could be important to modulate the pK values of the two catalytic cysteine residues" evidence="9">
    <location>
        <position position="168"/>
    </location>
</feature>
<dbReference type="PROSITE" id="PS01326">
    <property type="entry name" value="DAP_EPIMERASE"/>
    <property type="match status" value="1"/>
</dbReference>